<evidence type="ECO:0000313" key="1">
    <source>
        <dbReference type="EMBL" id="OSX63399.1"/>
    </source>
</evidence>
<proteinExistence type="predicted"/>
<dbReference type="Proteomes" id="UP000194127">
    <property type="component" value="Unassembled WGS sequence"/>
</dbReference>
<dbReference type="AlphaFoldDB" id="A0A1X6N429"/>
<sequence>MWCKAEPNLTGLAGSTTRDHAPFHSNPDLKALGRDGYIYSFTLWVHRSSLLTRLSALPPGTTAELPVIQWEAWGPAVCRWFEMEGRSVRWITMTCGQRFVTNDVNYTGTRGSITVIDFNPLAIRRSLARHGLSVSTLGVPLPPIVRHGPESDVVVHFEFGADPMESPVFVDPGVSSLPYMSTTREASCESGSLMMDEDLLIELQLDDSERIKALLVHSIAPLSRQ</sequence>
<name>A0A1X6N429_9APHY</name>
<reference evidence="1 2" key="1">
    <citation type="submission" date="2017-04" db="EMBL/GenBank/DDBJ databases">
        <title>Genome Sequence of the Model Brown-Rot Fungus Postia placenta SB12.</title>
        <authorList>
            <consortium name="DOE Joint Genome Institute"/>
            <person name="Gaskell J."/>
            <person name="Kersten P."/>
            <person name="Larrondo L.F."/>
            <person name="Canessa P."/>
            <person name="Martinez D."/>
            <person name="Hibbett D."/>
            <person name="Schmoll M."/>
            <person name="Kubicek C.P."/>
            <person name="Martinez A.T."/>
            <person name="Yadav J."/>
            <person name="Master E."/>
            <person name="Magnuson J.K."/>
            <person name="James T."/>
            <person name="Yaver D."/>
            <person name="Berka R."/>
            <person name="Labutti K."/>
            <person name="Lipzen A."/>
            <person name="Aerts A."/>
            <person name="Barry K."/>
            <person name="Henrissat B."/>
            <person name="Blanchette R."/>
            <person name="Grigoriev I."/>
            <person name="Cullen D."/>
        </authorList>
    </citation>
    <scope>NUCLEOTIDE SEQUENCE [LARGE SCALE GENOMIC DNA]</scope>
    <source>
        <strain evidence="1 2">MAD-698-R-SB12</strain>
    </source>
</reference>
<dbReference type="EMBL" id="KZ110595">
    <property type="protein sequence ID" value="OSX63399.1"/>
    <property type="molecule type" value="Genomic_DNA"/>
</dbReference>
<dbReference type="OrthoDB" id="3149552at2759"/>
<gene>
    <name evidence="1" type="ORF">POSPLADRAFT_1045730</name>
</gene>
<dbReference type="GeneID" id="36323795"/>
<protein>
    <submittedName>
        <fullName evidence="1">Uncharacterized protein</fullName>
    </submittedName>
</protein>
<keyword evidence="2" id="KW-1185">Reference proteome</keyword>
<accession>A0A1X6N429</accession>
<evidence type="ECO:0000313" key="2">
    <source>
        <dbReference type="Proteomes" id="UP000194127"/>
    </source>
</evidence>
<dbReference type="RefSeq" id="XP_024340193.1">
    <property type="nucleotide sequence ID" value="XM_024478845.1"/>
</dbReference>
<organism evidence="1 2">
    <name type="scientific">Postia placenta MAD-698-R-SB12</name>
    <dbReference type="NCBI Taxonomy" id="670580"/>
    <lineage>
        <taxon>Eukaryota</taxon>
        <taxon>Fungi</taxon>
        <taxon>Dikarya</taxon>
        <taxon>Basidiomycota</taxon>
        <taxon>Agaricomycotina</taxon>
        <taxon>Agaricomycetes</taxon>
        <taxon>Polyporales</taxon>
        <taxon>Adustoporiaceae</taxon>
        <taxon>Rhodonia</taxon>
    </lineage>
</organism>